<dbReference type="EMBL" id="JACTNZ010000006">
    <property type="protein sequence ID" value="KAG5545341.1"/>
    <property type="molecule type" value="Genomic_DNA"/>
</dbReference>
<accession>A0AAV6JYU0</accession>
<evidence type="ECO:0008006" key="3">
    <source>
        <dbReference type="Google" id="ProtNLM"/>
    </source>
</evidence>
<evidence type="ECO:0000313" key="1">
    <source>
        <dbReference type="EMBL" id="KAG5545341.1"/>
    </source>
</evidence>
<comment type="caution">
    <text evidence="1">The sequence shown here is derived from an EMBL/GenBank/DDBJ whole genome shotgun (WGS) entry which is preliminary data.</text>
</comment>
<reference evidence="1 2" key="1">
    <citation type="submission" date="2020-08" db="EMBL/GenBank/DDBJ databases">
        <title>Plant Genome Project.</title>
        <authorList>
            <person name="Zhang R.-G."/>
        </authorList>
    </citation>
    <scope>NUCLEOTIDE SEQUENCE [LARGE SCALE GENOMIC DNA]</scope>
    <source>
        <strain evidence="1">WSP0</strain>
        <tissue evidence="1">Leaf</tissue>
    </source>
</reference>
<proteinExistence type="predicted"/>
<organism evidence="1 2">
    <name type="scientific">Rhododendron griersonianum</name>
    <dbReference type="NCBI Taxonomy" id="479676"/>
    <lineage>
        <taxon>Eukaryota</taxon>
        <taxon>Viridiplantae</taxon>
        <taxon>Streptophyta</taxon>
        <taxon>Embryophyta</taxon>
        <taxon>Tracheophyta</taxon>
        <taxon>Spermatophyta</taxon>
        <taxon>Magnoliopsida</taxon>
        <taxon>eudicotyledons</taxon>
        <taxon>Gunneridae</taxon>
        <taxon>Pentapetalae</taxon>
        <taxon>asterids</taxon>
        <taxon>Ericales</taxon>
        <taxon>Ericaceae</taxon>
        <taxon>Ericoideae</taxon>
        <taxon>Rhodoreae</taxon>
        <taxon>Rhododendron</taxon>
    </lineage>
</organism>
<name>A0AAV6JYU0_9ERIC</name>
<evidence type="ECO:0000313" key="2">
    <source>
        <dbReference type="Proteomes" id="UP000823749"/>
    </source>
</evidence>
<keyword evidence="2" id="KW-1185">Reference proteome</keyword>
<protein>
    <recommendedName>
        <fullName evidence="3">Maturase K</fullName>
    </recommendedName>
</protein>
<sequence length="59" mass="7018">MKSAPLSQHIVRTLMDVLSTNPYAMFLRRLDHNSLDLYRIHIRTDVKLYQRLYNSPSID</sequence>
<dbReference type="AlphaFoldDB" id="A0AAV6JYU0"/>
<gene>
    <name evidence="1" type="ORF">RHGRI_017716</name>
</gene>
<dbReference type="Proteomes" id="UP000823749">
    <property type="component" value="Chromosome 6"/>
</dbReference>